<reference evidence="1 2" key="1">
    <citation type="submission" date="2019-02" db="EMBL/GenBank/DDBJ databases">
        <title>Deep-cultivation of Planctomycetes and their phenomic and genomic characterization uncovers novel biology.</title>
        <authorList>
            <person name="Wiegand S."/>
            <person name="Jogler M."/>
            <person name="Boedeker C."/>
            <person name="Pinto D."/>
            <person name="Vollmers J."/>
            <person name="Rivas-Marin E."/>
            <person name="Kohn T."/>
            <person name="Peeters S.H."/>
            <person name="Heuer A."/>
            <person name="Rast P."/>
            <person name="Oberbeckmann S."/>
            <person name="Bunk B."/>
            <person name="Jeske O."/>
            <person name="Meyerdierks A."/>
            <person name="Storesund J.E."/>
            <person name="Kallscheuer N."/>
            <person name="Luecker S."/>
            <person name="Lage O.M."/>
            <person name="Pohl T."/>
            <person name="Merkel B.J."/>
            <person name="Hornburger P."/>
            <person name="Mueller R.-W."/>
            <person name="Bruemmer F."/>
            <person name="Labrenz M."/>
            <person name="Spormann A.M."/>
            <person name="Op den Camp H."/>
            <person name="Overmann J."/>
            <person name="Amann R."/>
            <person name="Jetten M.S.M."/>
            <person name="Mascher T."/>
            <person name="Medema M.H."/>
            <person name="Devos D.P."/>
            <person name="Kaster A.-K."/>
            <person name="Ovreas L."/>
            <person name="Rohde M."/>
            <person name="Galperin M.Y."/>
            <person name="Jogler C."/>
        </authorList>
    </citation>
    <scope>NUCLEOTIDE SEQUENCE [LARGE SCALE GENOMIC DNA]</scope>
    <source>
        <strain evidence="1 2">Pla133</strain>
    </source>
</reference>
<dbReference type="RefSeq" id="WP_145070056.1">
    <property type="nucleotide sequence ID" value="NZ_CP036287.1"/>
</dbReference>
<sequence length="559" mass="59699">MIGPGGDAELELAPAASLSFEAFGVEDGTSELPIQLDLRTQHLHVPLRLVLEGSKSKSGRFVLPPGPAEVALVQSPGWRFSAEAGAEVELKRAQKTASVELRVERPTVLGLSRVHSPTIRCVDGEDARELDHFRARIGSLERFGGKVPDQWFDFEWIESRRGRIAADDFGPVLVGETDLRLTVEAPGFARAVDDDLAEQLRQGNDVTVALARLPVEQVTFVRKGDPLAGLELELRTPGGAEILGRVRLDSHGDAAVPLEQMPFELWAGTPSARGLGVASAALALVRPDDVERAPGEVTAHLDRTARVTVRAGRRLATELVLVGETSGPCPLQVSGDDLVFPLVPAGQYFLGHVDEAGSLSARSYWGEHPWWLSLSEGEDASLTIDLLPPMGGPMRELVLDVEGIDPAELVVQPIWSIDPERVSFNPAGRVLAVDHAGRVRLGGRGPVPPNVLVGRFGSYGFVPLALGRADSGIAVRVAEVVFELSEQLGDLVTIQTTSNLGRIEVLNLIQVTARGGESVSLGALPVGAMSARVLTLKGAMDVSVESSTGERVVVPIEPR</sequence>
<accession>A0A518BS59</accession>
<name>A0A518BS59_9BACT</name>
<evidence type="ECO:0000313" key="1">
    <source>
        <dbReference type="EMBL" id="QDU69809.1"/>
    </source>
</evidence>
<keyword evidence="2" id="KW-1185">Reference proteome</keyword>
<evidence type="ECO:0000313" key="2">
    <source>
        <dbReference type="Proteomes" id="UP000316921"/>
    </source>
</evidence>
<organism evidence="1 2">
    <name type="scientific">Engelhardtia mirabilis</name>
    <dbReference type="NCBI Taxonomy" id="2528011"/>
    <lineage>
        <taxon>Bacteria</taxon>
        <taxon>Pseudomonadati</taxon>
        <taxon>Planctomycetota</taxon>
        <taxon>Planctomycetia</taxon>
        <taxon>Planctomycetia incertae sedis</taxon>
        <taxon>Engelhardtia</taxon>
    </lineage>
</organism>
<dbReference type="EMBL" id="CP036287">
    <property type="protein sequence ID" value="QDU69809.1"/>
    <property type="molecule type" value="Genomic_DNA"/>
</dbReference>
<dbReference type="AlphaFoldDB" id="A0A518BS59"/>
<dbReference type="KEGG" id="pbap:Pla133_49310"/>
<gene>
    <name evidence="1" type="ORF">Pla133_49310</name>
</gene>
<dbReference type="Proteomes" id="UP000316921">
    <property type="component" value="Chromosome"/>
</dbReference>
<protein>
    <submittedName>
        <fullName evidence="1">Uncharacterized protein</fullName>
    </submittedName>
</protein>
<proteinExistence type="predicted"/>